<accession>W4VI06</accession>
<dbReference type="SUPFAM" id="SSF52540">
    <property type="entry name" value="P-loop containing nucleoside triphosphate hydrolases"/>
    <property type="match status" value="1"/>
</dbReference>
<name>W4VI06_9BACI</name>
<dbReference type="eggNOG" id="COG0553">
    <property type="taxonomic scope" value="Bacteria"/>
</dbReference>
<comment type="caution">
    <text evidence="1">The sequence shown here is derived from an EMBL/GenBank/DDBJ whole genome shotgun (WGS) entry which is preliminary data.</text>
</comment>
<dbReference type="GO" id="GO:0004386">
    <property type="term" value="F:helicase activity"/>
    <property type="evidence" value="ECO:0007669"/>
    <property type="project" value="UniProtKB-KW"/>
</dbReference>
<dbReference type="RefSeq" id="WP_235182687.1">
    <property type="nucleotide sequence ID" value="NZ_BAVS01000009.1"/>
</dbReference>
<protein>
    <submittedName>
        <fullName evidence="1">DEAD/DEAH box helicase-like protein</fullName>
    </submittedName>
</protein>
<sequence length="133" mass="15588">MDYLSWKRDLTADKEVLELLILMIEDITPEYDSKLNELLNVIENKIDNPINKENKKVIVFTAFSDTAEYLYENVSEFVKNQYGLNTALITGSTDKTTIKKFPNDMNTILTCFSPQFQRIKNWLHQMTKIILIF</sequence>
<keyword evidence="2" id="KW-1185">Reference proteome</keyword>
<evidence type="ECO:0000313" key="2">
    <source>
        <dbReference type="Proteomes" id="UP000019102"/>
    </source>
</evidence>
<organism evidence="1 2">
    <name type="scientific">Gracilibacillus boraciitolerans JCM 21714</name>
    <dbReference type="NCBI Taxonomy" id="1298598"/>
    <lineage>
        <taxon>Bacteria</taxon>
        <taxon>Bacillati</taxon>
        <taxon>Bacillota</taxon>
        <taxon>Bacilli</taxon>
        <taxon>Bacillales</taxon>
        <taxon>Bacillaceae</taxon>
        <taxon>Gracilibacillus</taxon>
    </lineage>
</organism>
<dbReference type="EMBL" id="BAVS01000009">
    <property type="protein sequence ID" value="GAE93025.1"/>
    <property type="molecule type" value="Genomic_DNA"/>
</dbReference>
<keyword evidence="1" id="KW-0378">Hydrolase</keyword>
<keyword evidence="1" id="KW-0067">ATP-binding</keyword>
<evidence type="ECO:0000313" key="1">
    <source>
        <dbReference type="EMBL" id="GAE93025.1"/>
    </source>
</evidence>
<dbReference type="InterPro" id="IPR027417">
    <property type="entry name" value="P-loop_NTPase"/>
</dbReference>
<dbReference type="STRING" id="1298598.JCM21714_2055"/>
<dbReference type="Proteomes" id="UP000019102">
    <property type="component" value="Unassembled WGS sequence"/>
</dbReference>
<keyword evidence="1" id="KW-0347">Helicase</keyword>
<reference evidence="1 2" key="1">
    <citation type="journal article" date="2014" name="Genome Announc.">
        <title>Draft Genome Sequence of the Boron-Tolerant and Moderately Halotolerant Bacterium Gracilibacillus boraciitolerans JCM 21714T.</title>
        <authorList>
            <person name="Ahmed I."/>
            <person name="Oshima K."/>
            <person name="Suda W."/>
            <person name="Kitamura K."/>
            <person name="Iida T."/>
            <person name="Ohmori Y."/>
            <person name="Fujiwara T."/>
            <person name="Hattori M."/>
            <person name="Ohkuma M."/>
        </authorList>
    </citation>
    <scope>NUCLEOTIDE SEQUENCE [LARGE SCALE GENOMIC DNA]</scope>
    <source>
        <strain evidence="1 2">JCM 21714</strain>
    </source>
</reference>
<dbReference type="AlphaFoldDB" id="W4VI06"/>
<dbReference type="Gene3D" id="3.40.50.300">
    <property type="entry name" value="P-loop containing nucleotide triphosphate hydrolases"/>
    <property type="match status" value="1"/>
</dbReference>
<proteinExistence type="predicted"/>
<gene>
    <name evidence="1" type="ORF">JCM21714_2055</name>
</gene>
<keyword evidence="1" id="KW-0547">Nucleotide-binding</keyword>